<dbReference type="GO" id="GO:0071014">
    <property type="term" value="C:post-mRNA release spliceosomal complex"/>
    <property type="evidence" value="ECO:0007669"/>
    <property type="project" value="TreeGrafter"/>
</dbReference>
<feature type="domain" description="Pre-mRNA-splicing factor SYF1 central HAT repeats" evidence="8">
    <location>
        <begin position="187"/>
        <end position="381"/>
    </location>
</feature>
<evidence type="ECO:0000256" key="1">
    <source>
        <dbReference type="ARBA" id="ARBA00004123"/>
    </source>
</evidence>
<dbReference type="STRING" id="74557.A0A1V9YWN5"/>
<dbReference type="PANTHER" id="PTHR11246:SF5">
    <property type="entry name" value="PRE-MRNA-SPLICING FACTOR SYF1"/>
    <property type="match status" value="1"/>
</dbReference>
<evidence type="ECO:0000313" key="12">
    <source>
        <dbReference type="Proteomes" id="UP000243217"/>
    </source>
</evidence>
<dbReference type="InterPro" id="IPR011990">
    <property type="entry name" value="TPR-like_helical_dom_sf"/>
</dbReference>
<dbReference type="InterPro" id="IPR055433">
    <property type="entry name" value="HAT_Syf1-like_N"/>
</dbReference>
<evidence type="ECO:0000256" key="4">
    <source>
        <dbReference type="ARBA" id="ARBA00022728"/>
    </source>
</evidence>
<dbReference type="GO" id="GO:0000974">
    <property type="term" value="C:Prp19 complex"/>
    <property type="evidence" value="ECO:0007669"/>
    <property type="project" value="TreeGrafter"/>
</dbReference>
<dbReference type="GO" id="GO:0000349">
    <property type="term" value="P:generation of catalytic spliceosome for first transesterification step"/>
    <property type="evidence" value="ECO:0007669"/>
    <property type="project" value="TreeGrafter"/>
</dbReference>
<dbReference type="PANTHER" id="PTHR11246">
    <property type="entry name" value="PRE-MRNA SPLICING FACTOR"/>
    <property type="match status" value="1"/>
</dbReference>
<keyword evidence="12" id="KW-1185">Reference proteome</keyword>
<evidence type="ECO:0000259" key="8">
    <source>
        <dbReference type="Pfam" id="PF23220"/>
    </source>
</evidence>
<dbReference type="Gene3D" id="1.25.40.10">
    <property type="entry name" value="Tetratricopeptide repeat domain"/>
    <property type="match status" value="2"/>
</dbReference>
<feature type="domain" description="Pre-mRNA-splicing factor Syf1/CRNKL1-like C-terminal HAT-repeats" evidence="9">
    <location>
        <begin position="385"/>
        <end position="491"/>
    </location>
</feature>
<dbReference type="OrthoDB" id="10067343at2759"/>
<keyword evidence="3" id="KW-0507">mRNA processing</keyword>
<dbReference type="Proteomes" id="UP000243217">
    <property type="component" value="Unassembled WGS sequence"/>
</dbReference>
<organism evidence="11 12">
    <name type="scientific">Thraustotheca clavata</name>
    <dbReference type="NCBI Taxonomy" id="74557"/>
    <lineage>
        <taxon>Eukaryota</taxon>
        <taxon>Sar</taxon>
        <taxon>Stramenopiles</taxon>
        <taxon>Oomycota</taxon>
        <taxon>Saprolegniomycetes</taxon>
        <taxon>Saprolegniales</taxon>
        <taxon>Achlyaceae</taxon>
        <taxon>Thraustotheca</taxon>
    </lineage>
</organism>
<dbReference type="SUPFAM" id="SSF48452">
    <property type="entry name" value="TPR-like"/>
    <property type="match status" value="3"/>
</dbReference>
<evidence type="ECO:0000256" key="2">
    <source>
        <dbReference type="ARBA" id="ARBA00008644"/>
    </source>
</evidence>
<gene>
    <name evidence="11" type="ORF">THRCLA_22582</name>
</gene>
<comment type="subcellular location">
    <subcellularLocation>
        <location evidence="1">Nucleus</location>
    </subcellularLocation>
</comment>
<dbReference type="AlphaFoldDB" id="A0A1V9YWN5"/>
<evidence type="ECO:0000256" key="6">
    <source>
        <dbReference type="ARBA" id="ARBA00023187"/>
    </source>
</evidence>
<dbReference type="InterPro" id="IPR055430">
    <property type="entry name" value="HAT_Syf1_CNRKL1_C"/>
</dbReference>
<comment type="caution">
    <text evidence="11">The sequence shown here is derived from an EMBL/GenBank/DDBJ whole genome shotgun (WGS) entry which is preliminary data.</text>
</comment>
<feature type="non-terminal residue" evidence="11">
    <location>
        <position position="491"/>
    </location>
</feature>
<dbReference type="InterPro" id="IPR056350">
    <property type="entry name" value="HAT_Syf1_central"/>
</dbReference>
<name>A0A1V9YWN5_9STRA</name>
<comment type="similarity">
    <text evidence="2">Belongs to the crooked-neck family.</text>
</comment>
<keyword evidence="5" id="KW-0677">Repeat</keyword>
<accession>A0A1V9YWN5</accession>
<evidence type="ECO:0000256" key="7">
    <source>
        <dbReference type="ARBA" id="ARBA00023242"/>
    </source>
</evidence>
<evidence type="ECO:0000256" key="5">
    <source>
        <dbReference type="ARBA" id="ARBA00022737"/>
    </source>
</evidence>
<evidence type="ECO:0000313" key="11">
    <source>
        <dbReference type="EMBL" id="OQR90145.1"/>
    </source>
</evidence>
<dbReference type="InterPro" id="IPR045075">
    <property type="entry name" value="Syf1-like"/>
</dbReference>
<evidence type="ECO:0000256" key="3">
    <source>
        <dbReference type="ARBA" id="ARBA00022664"/>
    </source>
</evidence>
<dbReference type="Pfam" id="PF23233">
    <property type="entry name" value="HAT_Syf1_CNRKL1_N"/>
    <property type="match status" value="1"/>
</dbReference>
<evidence type="ECO:0000259" key="10">
    <source>
        <dbReference type="Pfam" id="PF23233"/>
    </source>
</evidence>
<sequence length="491" mass="57275">MAAVQMDDVRAFLQTEVALEAELEDSIARNPYSIETWTTYLNLTANDIDPAAYALPERRVMLFKRALALVPLSYKLWKRYIDETYQVIRGLRIDAIEYNSLVQIYEDALVHLDKMPRIWLNYTALLRTLRLGTATRRAFDRALRALPITQHKRIWAPYLEFVHEQGVYQTAISVYRRYLMLEPLAREDYVKYLYDAQQYEEASVQLVQLINEDLESTKTSRHDLWMLLCTMLSQNPERVSSTLNIDRILRSGLSLFTDEVGRLWCALATYYIRLGMFESARDIYEEALLAVLTVRDFSVIFDAYVKFIEAMIAAEMTDESSIEVNRLLQLYEDLAERRPKLVNAVLLRQNPHSVKEWQKRIALMTDPISVVHTYTEALKTIDPMQAKVSTLWIEFAAFYEKYPDVENARKVFERALREGKFKSPEEYASVICASAEMELRLEEFDLALEIVRNGCKTYRKSNKLWILRLDLEESLGDVASTKAAYDRTFEL</sequence>
<protein>
    <submittedName>
        <fullName evidence="11">Pre-mRNA-splicing factor SYF1</fullName>
    </submittedName>
</protein>
<keyword evidence="6" id="KW-0508">mRNA splicing</keyword>
<feature type="domain" description="Pre-mRNA-splicing factor Syf1-like N-terminal HAT-repeats" evidence="10">
    <location>
        <begin position="23"/>
        <end position="183"/>
    </location>
</feature>
<dbReference type="FunFam" id="1.25.40.10:FF:000137">
    <property type="entry name" value="Pre-mRNA-splicing factor syf1"/>
    <property type="match status" value="1"/>
</dbReference>
<keyword evidence="7" id="KW-0539">Nucleus</keyword>
<dbReference type="Pfam" id="PF23220">
    <property type="entry name" value="HAT_Syf1_M"/>
    <property type="match status" value="1"/>
</dbReference>
<dbReference type="InterPro" id="IPR003107">
    <property type="entry name" value="HAT"/>
</dbReference>
<dbReference type="GO" id="GO:0071007">
    <property type="term" value="C:U2-type catalytic step 2 spliceosome"/>
    <property type="evidence" value="ECO:0007669"/>
    <property type="project" value="TreeGrafter"/>
</dbReference>
<proteinExistence type="inferred from homology"/>
<keyword evidence="4" id="KW-0747">Spliceosome</keyword>
<evidence type="ECO:0000259" key="9">
    <source>
        <dbReference type="Pfam" id="PF23231"/>
    </source>
</evidence>
<dbReference type="EMBL" id="JNBS01002590">
    <property type="protein sequence ID" value="OQR90145.1"/>
    <property type="molecule type" value="Genomic_DNA"/>
</dbReference>
<reference evidence="11 12" key="1">
    <citation type="journal article" date="2014" name="Genome Biol. Evol.">
        <title>The secreted proteins of Achlya hypogyna and Thraustotheca clavata identify the ancestral oomycete secretome and reveal gene acquisitions by horizontal gene transfer.</title>
        <authorList>
            <person name="Misner I."/>
            <person name="Blouin N."/>
            <person name="Leonard G."/>
            <person name="Richards T.A."/>
            <person name="Lane C.E."/>
        </authorList>
    </citation>
    <scope>NUCLEOTIDE SEQUENCE [LARGE SCALE GENOMIC DNA]</scope>
    <source>
        <strain evidence="11 12">ATCC 34112</strain>
    </source>
</reference>
<dbReference type="Pfam" id="PF23231">
    <property type="entry name" value="HAT_Syf1_CNRKL1_C"/>
    <property type="match status" value="1"/>
</dbReference>
<dbReference type="SMART" id="SM00386">
    <property type="entry name" value="HAT"/>
    <property type="match status" value="9"/>
</dbReference>